<gene>
    <name evidence="1" type="ORF">SAMN02745129_2478</name>
</gene>
<protein>
    <submittedName>
        <fullName evidence="1">Uncharacterized protein</fullName>
    </submittedName>
</protein>
<dbReference type="STRING" id="299255.SAMN02745129_2478"/>
<dbReference type="RefSeq" id="WP_067655410.1">
    <property type="nucleotide sequence ID" value="NZ_FQXG01000003.1"/>
</dbReference>
<keyword evidence="2" id="KW-1185">Reference proteome</keyword>
<dbReference type="Proteomes" id="UP000184268">
    <property type="component" value="Unassembled WGS sequence"/>
</dbReference>
<evidence type="ECO:0000313" key="2">
    <source>
        <dbReference type="Proteomes" id="UP000184268"/>
    </source>
</evidence>
<organism evidence="1 2">
    <name type="scientific">Ferrimonas marina</name>
    <dbReference type="NCBI Taxonomy" id="299255"/>
    <lineage>
        <taxon>Bacteria</taxon>
        <taxon>Pseudomonadati</taxon>
        <taxon>Pseudomonadota</taxon>
        <taxon>Gammaproteobacteria</taxon>
        <taxon>Alteromonadales</taxon>
        <taxon>Ferrimonadaceae</taxon>
        <taxon>Ferrimonas</taxon>
    </lineage>
</organism>
<dbReference type="AlphaFoldDB" id="A0A1M5UAL1"/>
<name>A0A1M5UAL1_9GAMM</name>
<reference evidence="1 2" key="1">
    <citation type="submission" date="2016-11" db="EMBL/GenBank/DDBJ databases">
        <authorList>
            <person name="Jaros S."/>
            <person name="Januszkiewicz K."/>
            <person name="Wedrychowicz H."/>
        </authorList>
    </citation>
    <scope>NUCLEOTIDE SEQUENCE [LARGE SCALE GENOMIC DNA]</scope>
    <source>
        <strain evidence="1 2">DSM 16917</strain>
    </source>
</reference>
<dbReference type="EMBL" id="FQXG01000003">
    <property type="protein sequence ID" value="SHH59999.1"/>
    <property type="molecule type" value="Genomic_DNA"/>
</dbReference>
<sequence>MKLTQDELTFAQLTVVHARRAKALERAKGDKAGALANLKKANEVCVPRIAEKLMVAEVDTALSEIVFAEDRWPDVVEVLRWHCQAERPMTVVDFRMVQGKVHLSLIGNMSGQQDLWRELGDRDGRIPGLSHHHRVGLPKFEQCLERLALHKITGEAAPLCREINEDVGGFDDLCSQQFLVCAHSDWAYRCGERAAEVAAEGLFAAVSPAVASEIGSNGYPPVPAHQEKRFDVAMAKYRQAYGFVKEMKGQAMQPG</sequence>
<accession>A0A1M5UAL1</accession>
<evidence type="ECO:0000313" key="1">
    <source>
        <dbReference type="EMBL" id="SHH59999.1"/>
    </source>
</evidence>
<proteinExistence type="predicted"/>